<evidence type="ECO:0000313" key="2">
    <source>
        <dbReference type="EMBL" id="MDE5416999.1"/>
    </source>
</evidence>
<organism evidence="2 3">
    <name type="scientific">Paralabilibaculum antarcticum</name>
    <dbReference type="NCBI Taxonomy" id="2912572"/>
    <lineage>
        <taxon>Bacteria</taxon>
        <taxon>Pseudomonadati</taxon>
        <taxon>Bacteroidota</taxon>
        <taxon>Bacteroidia</taxon>
        <taxon>Marinilabiliales</taxon>
        <taxon>Marinifilaceae</taxon>
        <taxon>Paralabilibaculum</taxon>
    </lineage>
</organism>
<evidence type="ECO:0000313" key="3">
    <source>
        <dbReference type="Proteomes" id="UP001528920"/>
    </source>
</evidence>
<feature type="transmembrane region" description="Helical" evidence="1">
    <location>
        <begin position="120"/>
        <end position="137"/>
    </location>
</feature>
<dbReference type="Proteomes" id="UP001528920">
    <property type="component" value="Unassembled WGS sequence"/>
</dbReference>
<keyword evidence="1" id="KW-0472">Membrane</keyword>
<name>A0ABT5VRS6_9BACT</name>
<dbReference type="RefSeq" id="WP_275108337.1">
    <property type="nucleotide sequence ID" value="NZ_JAKJSC010000001.1"/>
</dbReference>
<gene>
    <name evidence="2" type="ORF">L3049_03185</name>
</gene>
<keyword evidence="1" id="KW-1133">Transmembrane helix</keyword>
<proteinExistence type="predicted"/>
<dbReference type="EMBL" id="JAKJSC010000001">
    <property type="protein sequence ID" value="MDE5416999.1"/>
    <property type="molecule type" value="Genomic_DNA"/>
</dbReference>
<keyword evidence="1" id="KW-0812">Transmembrane</keyword>
<comment type="caution">
    <text evidence="2">The sequence shown here is derived from an EMBL/GenBank/DDBJ whole genome shotgun (WGS) entry which is preliminary data.</text>
</comment>
<evidence type="ECO:0000256" key="1">
    <source>
        <dbReference type="SAM" id="Phobius"/>
    </source>
</evidence>
<feature type="transmembrane region" description="Helical" evidence="1">
    <location>
        <begin position="96"/>
        <end position="114"/>
    </location>
</feature>
<feature type="transmembrane region" description="Helical" evidence="1">
    <location>
        <begin position="47"/>
        <end position="67"/>
    </location>
</feature>
<accession>A0ABT5VRS6</accession>
<reference evidence="2 3" key="1">
    <citation type="submission" date="2022-01" db="EMBL/GenBank/DDBJ databases">
        <title>Labilibaculum sp. nov, a marine bacterium isolated from Antarctica.</title>
        <authorList>
            <person name="Dai W."/>
        </authorList>
    </citation>
    <scope>NUCLEOTIDE SEQUENCE [LARGE SCALE GENOMIC DNA]</scope>
    <source>
        <strain evidence="2 3">DW002</strain>
    </source>
</reference>
<protein>
    <submittedName>
        <fullName evidence="2">Uncharacterized protein</fullName>
    </submittedName>
</protein>
<keyword evidence="3" id="KW-1185">Reference proteome</keyword>
<sequence length="158" mass="18638">MKNLQQLVQWTRFGLVSAFFIVVIVELLFGVLAISGEYSILSIHKDFNIPIWKNIIGISLIVIEIILSEMMYKKKLEYVSLFDSLEEKLKYYRKAFSVKMIFGGLTGIITLFAYSYTQNLMWFLPWIMVLYTLSKSFPFKWTLVHAMNIENEEHKELF</sequence>
<feature type="transmembrane region" description="Helical" evidence="1">
    <location>
        <begin position="12"/>
        <end position="35"/>
    </location>
</feature>